<reference evidence="2 3" key="1">
    <citation type="submission" date="2023-08" db="EMBL/GenBank/DDBJ databases">
        <title>A Necator americanus chromosomal reference genome.</title>
        <authorList>
            <person name="Ilik V."/>
            <person name="Petrzelkova K.J."/>
            <person name="Pardy F."/>
            <person name="Fuh T."/>
            <person name="Niatou-Singa F.S."/>
            <person name="Gouil Q."/>
            <person name="Baker L."/>
            <person name="Ritchie M.E."/>
            <person name="Jex A.R."/>
            <person name="Gazzola D."/>
            <person name="Li H."/>
            <person name="Toshio Fujiwara R."/>
            <person name="Zhan B."/>
            <person name="Aroian R.V."/>
            <person name="Pafco B."/>
            <person name="Schwarz E.M."/>
        </authorList>
    </citation>
    <scope>NUCLEOTIDE SEQUENCE [LARGE SCALE GENOMIC DNA]</scope>
    <source>
        <strain evidence="2 3">Aroian</strain>
        <tissue evidence="2">Whole animal</tissue>
    </source>
</reference>
<keyword evidence="1" id="KW-0732">Signal</keyword>
<dbReference type="Proteomes" id="UP001303046">
    <property type="component" value="Unassembled WGS sequence"/>
</dbReference>
<keyword evidence="3" id="KW-1185">Reference proteome</keyword>
<protein>
    <recommendedName>
        <fullName evidence="4">Secreted protein</fullName>
    </recommendedName>
</protein>
<evidence type="ECO:0008006" key="4">
    <source>
        <dbReference type="Google" id="ProtNLM"/>
    </source>
</evidence>
<proteinExistence type="predicted"/>
<sequence length="82" mass="9244">MMQPSLPLLLIIVSEISVSVTLYARTLSDAAQRGILAGGMRMKRLDATCRLINQTHGGTDRSQKLQMDAELFLQKFIDWNHK</sequence>
<accession>A0ABR1BNM1</accession>
<name>A0ABR1BNM1_NECAM</name>
<organism evidence="2 3">
    <name type="scientific">Necator americanus</name>
    <name type="common">Human hookworm</name>
    <dbReference type="NCBI Taxonomy" id="51031"/>
    <lineage>
        <taxon>Eukaryota</taxon>
        <taxon>Metazoa</taxon>
        <taxon>Ecdysozoa</taxon>
        <taxon>Nematoda</taxon>
        <taxon>Chromadorea</taxon>
        <taxon>Rhabditida</taxon>
        <taxon>Rhabditina</taxon>
        <taxon>Rhabditomorpha</taxon>
        <taxon>Strongyloidea</taxon>
        <taxon>Ancylostomatidae</taxon>
        <taxon>Bunostominae</taxon>
        <taxon>Necator</taxon>
    </lineage>
</organism>
<feature type="signal peptide" evidence="1">
    <location>
        <begin position="1"/>
        <end position="19"/>
    </location>
</feature>
<evidence type="ECO:0000313" key="3">
    <source>
        <dbReference type="Proteomes" id="UP001303046"/>
    </source>
</evidence>
<comment type="caution">
    <text evidence="2">The sequence shown here is derived from an EMBL/GenBank/DDBJ whole genome shotgun (WGS) entry which is preliminary data.</text>
</comment>
<gene>
    <name evidence="2" type="primary">Necator_chrI.g1033</name>
    <name evidence="2" type="ORF">RB195_004909</name>
</gene>
<evidence type="ECO:0000256" key="1">
    <source>
        <dbReference type="SAM" id="SignalP"/>
    </source>
</evidence>
<feature type="chain" id="PRO_5045869525" description="Secreted protein" evidence="1">
    <location>
        <begin position="20"/>
        <end position="82"/>
    </location>
</feature>
<evidence type="ECO:0000313" key="2">
    <source>
        <dbReference type="EMBL" id="KAK6726897.1"/>
    </source>
</evidence>
<dbReference type="EMBL" id="JAVFWL010000001">
    <property type="protein sequence ID" value="KAK6726897.1"/>
    <property type="molecule type" value="Genomic_DNA"/>
</dbReference>